<dbReference type="InterPro" id="IPR011047">
    <property type="entry name" value="Quinoprotein_ADH-like_sf"/>
</dbReference>
<evidence type="ECO:0000259" key="2">
    <source>
        <dbReference type="Pfam" id="PF13360"/>
    </source>
</evidence>
<dbReference type="InterPro" id="IPR018391">
    <property type="entry name" value="PQQ_b-propeller_rpt"/>
</dbReference>
<gene>
    <name evidence="3" type="ORF">F8E02_04105</name>
</gene>
<sequence length="549" mass="57300">MRRVAVLLGVCLLLAGLPAGALAGAALWTYSAPSEITSLSLTPDGSYVLIGEGRLCFLAGNGTPLWQERTAKLAACSADGSLIAAASGPSLTLMDRNATVIWQEEVPSTGVALALSPNGKRIAMADFVGKVYFYDADGTLRATVDTRPKDKSKAVISEIRDVALSRGGEYAAVVSSCGLFYYTGAGRKVWVREGSLEGGTAAAVSGTGNEVAVASDASVRLLNRTGSLLWTYRCPRPVTALAISEDGSRVLAGLQDNSLVCFDREGERIWSFTAGAWIRDVAVSKNGSRVLAGSLDRQAYLFDGAGHLLDTYSLDGGIEHVALTADGTAGVVASFRKVIGISTAAATATPTAAGTTPPPPSTATSAATPVPVTTAPAVPVQEAVTPTPAPEGDSGFPFLPIAGLLACSAAIGAGYLYRQHQEPPLTPEAAVPEGPSAPLHVPEPAPPEVKEAPPAPWRVSLEQGRTREAARILSREMTVLIGQRAGVRVIYIVDALNACPEQRQDLARFFEDANRLAYASKDPTREDIEALEAAYLRLAEEISGGSRTD</sequence>
<evidence type="ECO:0000256" key="1">
    <source>
        <dbReference type="SAM" id="MobiDB-lite"/>
    </source>
</evidence>
<dbReference type="InterPro" id="IPR002372">
    <property type="entry name" value="PQQ_rpt_dom"/>
</dbReference>
<comment type="caution">
    <text evidence="3">The sequence shown here is derived from an EMBL/GenBank/DDBJ whole genome shotgun (WGS) entry which is preliminary data.</text>
</comment>
<dbReference type="SMART" id="SM00564">
    <property type="entry name" value="PQQ"/>
    <property type="match status" value="4"/>
</dbReference>
<keyword evidence="4" id="KW-1185">Reference proteome</keyword>
<dbReference type="PANTHER" id="PTHR19879:SF9">
    <property type="entry name" value="TRANSCRIPTION INITIATION FACTOR TFIID SUBUNIT 5"/>
    <property type="match status" value="1"/>
</dbReference>
<dbReference type="SMART" id="SM00320">
    <property type="entry name" value="WD40"/>
    <property type="match status" value="4"/>
</dbReference>
<proteinExistence type="predicted"/>
<dbReference type="InterPro" id="IPR001680">
    <property type="entry name" value="WD40_rpt"/>
</dbReference>
<feature type="region of interest" description="Disordered" evidence="1">
    <location>
        <begin position="424"/>
        <end position="457"/>
    </location>
</feature>
<dbReference type="Proteomes" id="UP001281203">
    <property type="component" value="Unassembled WGS sequence"/>
</dbReference>
<feature type="region of interest" description="Disordered" evidence="1">
    <location>
        <begin position="348"/>
        <end position="369"/>
    </location>
</feature>
<accession>A0ABU3X0P8</accession>
<dbReference type="PANTHER" id="PTHR19879">
    <property type="entry name" value="TRANSCRIPTION INITIATION FACTOR TFIID"/>
    <property type="match status" value="1"/>
</dbReference>
<feature type="domain" description="Pyrrolo-quinoline quinone repeat" evidence="2">
    <location>
        <begin position="185"/>
        <end position="309"/>
    </location>
</feature>
<name>A0ABU3X0P8_9EURY</name>
<dbReference type="EMBL" id="WBKO01000001">
    <property type="protein sequence ID" value="MDV2481202.1"/>
    <property type="molecule type" value="Genomic_DNA"/>
</dbReference>
<evidence type="ECO:0000313" key="3">
    <source>
        <dbReference type="EMBL" id="MDV2481202.1"/>
    </source>
</evidence>
<dbReference type="Gene3D" id="2.130.10.10">
    <property type="entry name" value="YVTN repeat-like/Quinoprotein amine dehydrogenase"/>
    <property type="match status" value="1"/>
</dbReference>
<protein>
    <submittedName>
        <fullName evidence="3">PQQ-binding-like beta-propeller repeat protein</fullName>
    </submittedName>
</protein>
<dbReference type="InterPro" id="IPR015943">
    <property type="entry name" value="WD40/YVTN_repeat-like_dom_sf"/>
</dbReference>
<reference evidence="3 4" key="1">
    <citation type="submission" date="2019-10" db="EMBL/GenBank/DDBJ databases">
        <title>Isolation and characterization of Methanoculleus sp. Wushi-C6 from a hot spring well.</title>
        <authorList>
            <person name="Chen S.-C."/>
            <person name="Lan Z.-H."/>
            <person name="You Y.-T."/>
            <person name="Lai M.-C."/>
        </authorList>
    </citation>
    <scope>NUCLEOTIDE SEQUENCE [LARGE SCALE GENOMIC DNA]</scope>
    <source>
        <strain evidence="3 4">Wushi-C6</strain>
    </source>
</reference>
<dbReference type="Pfam" id="PF13360">
    <property type="entry name" value="PQQ_2"/>
    <property type="match status" value="1"/>
</dbReference>
<organism evidence="3 4">
    <name type="scientific">Methanoculleus caldifontis</name>
    <dbReference type="NCBI Taxonomy" id="2651577"/>
    <lineage>
        <taxon>Archaea</taxon>
        <taxon>Methanobacteriati</taxon>
        <taxon>Methanobacteriota</taxon>
        <taxon>Stenosarchaea group</taxon>
        <taxon>Methanomicrobia</taxon>
        <taxon>Methanomicrobiales</taxon>
        <taxon>Methanomicrobiaceae</taxon>
        <taxon>Methanoculleus</taxon>
    </lineage>
</organism>
<dbReference type="RefSeq" id="WP_317064201.1">
    <property type="nucleotide sequence ID" value="NZ_WBKO01000001.1"/>
</dbReference>
<evidence type="ECO:0000313" key="4">
    <source>
        <dbReference type="Proteomes" id="UP001281203"/>
    </source>
</evidence>
<dbReference type="SUPFAM" id="SSF50998">
    <property type="entry name" value="Quinoprotein alcohol dehydrogenase-like"/>
    <property type="match status" value="1"/>
</dbReference>